<dbReference type="Gene3D" id="2.30.33.40">
    <property type="entry name" value="GroES chaperonin"/>
    <property type="match status" value="1"/>
</dbReference>
<dbReference type="SMART" id="SM00883">
    <property type="entry name" value="Cpn10"/>
    <property type="match status" value="1"/>
</dbReference>
<protein>
    <submittedName>
        <fullName evidence="4">Uncharacterized protein</fullName>
    </submittedName>
</protein>
<dbReference type="PANTHER" id="PTHR10772:SF0">
    <property type="entry name" value="10 KDA HEAT SHOCK PROTEIN, MITOCHONDRIAL"/>
    <property type="match status" value="1"/>
</dbReference>
<dbReference type="InterPro" id="IPR037124">
    <property type="entry name" value="Chaperonin_GroES_sf"/>
</dbReference>
<evidence type="ECO:0000313" key="5">
    <source>
        <dbReference type="Proteomes" id="UP001473302"/>
    </source>
</evidence>
<dbReference type="InterPro" id="IPR020818">
    <property type="entry name" value="Chaperonin_GroES"/>
</dbReference>
<evidence type="ECO:0000313" key="4">
    <source>
        <dbReference type="EMBL" id="GAA5811650.1"/>
    </source>
</evidence>
<accession>A0ABP9YXQ9</accession>
<dbReference type="SUPFAM" id="SSF50129">
    <property type="entry name" value="GroES-like"/>
    <property type="match status" value="1"/>
</dbReference>
<proteinExistence type="inferred from homology"/>
<dbReference type="PANTHER" id="PTHR10772">
    <property type="entry name" value="10 KDA HEAT SHOCK PROTEIN"/>
    <property type="match status" value="1"/>
</dbReference>
<evidence type="ECO:0000256" key="2">
    <source>
        <dbReference type="ARBA" id="ARBA00023186"/>
    </source>
</evidence>
<dbReference type="EMBL" id="BAABUK010000010">
    <property type="protein sequence ID" value="GAA5811650.1"/>
    <property type="molecule type" value="Genomic_DNA"/>
</dbReference>
<dbReference type="Proteomes" id="UP001473302">
    <property type="component" value="Unassembled WGS sequence"/>
</dbReference>
<dbReference type="Pfam" id="PF00166">
    <property type="entry name" value="Cpn10"/>
    <property type="match status" value="1"/>
</dbReference>
<comment type="caution">
    <text evidence="4">The sequence shown here is derived from an EMBL/GenBank/DDBJ whole genome shotgun (WGS) entry which is preliminary data.</text>
</comment>
<dbReference type="CDD" id="cd00320">
    <property type="entry name" value="cpn10"/>
    <property type="match status" value="1"/>
</dbReference>
<organism evidence="4 5">
    <name type="scientific">Mucor flavus</name>
    <dbReference type="NCBI Taxonomy" id="439312"/>
    <lineage>
        <taxon>Eukaryota</taxon>
        <taxon>Fungi</taxon>
        <taxon>Fungi incertae sedis</taxon>
        <taxon>Mucoromycota</taxon>
        <taxon>Mucoromycotina</taxon>
        <taxon>Mucoromycetes</taxon>
        <taxon>Mucorales</taxon>
        <taxon>Mucorineae</taxon>
        <taxon>Mucoraceae</taxon>
        <taxon>Mucor</taxon>
    </lineage>
</organism>
<evidence type="ECO:0000256" key="3">
    <source>
        <dbReference type="RuleBase" id="RU003479"/>
    </source>
</evidence>
<reference evidence="4 5" key="1">
    <citation type="submission" date="2024-04" db="EMBL/GenBank/DDBJ databases">
        <title>genome sequences of Mucor flavus KT1a and Helicostylum pulchrum KT1b strains isolated from the surface of a dry-aged beef.</title>
        <authorList>
            <person name="Toyotome T."/>
            <person name="Hosono M."/>
            <person name="Torimaru M."/>
            <person name="Fukuda K."/>
            <person name="Mikami N."/>
        </authorList>
    </citation>
    <scope>NUCLEOTIDE SEQUENCE [LARGE SCALE GENOMIC DNA]</scope>
    <source>
        <strain evidence="4 5">KT1a</strain>
    </source>
</reference>
<sequence length="127" mass="13783">MTSHIHRAATLSRLVTSAYDLLPTGSVATKVKNIVPLLDRVLVQRIKPEQKTSAGIYIPEKAQEAPNQGHVIAVGKGSLNKEGKHIPTQLAVGDKIILPPYGGTPVKISHEEYLLFRDSEILAKVAE</sequence>
<comment type="similarity">
    <text evidence="1 3">Belongs to the GroES chaperonin family.</text>
</comment>
<gene>
    <name evidence="4" type="ORF">MFLAVUS_005091</name>
</gene>
<evidence type="ECO:0000256" key="1">
    <source>
        <dbReference type="ARBA" id="ARBA00006975"/>
    </source>
</evidence>
<dbReference type="HAMAP" id="MF_00580">
    <property type="entry name" value="CH10"/>
    <property type="match status" value="1"/>
</dbReference>
<name>A0ABP9YXQ9_9FUNG</name>
<dbReference type="PRINTS" id="PR00297">
    <property type="entry name" value="CHAPERONIN10"/>
</dbReference>
<keyword evidence="2 3" id="KW-0143">Chaperone</keyword>
<keyword evidence="5" id="KW-1185">Reference proteome</keyword>
<dbReference type="InterPro" id="IPR011032">
    <property type="entry name" value="GroES-like_sf"/>
</dbReference>